<feature type="transmembrane region" description="Helical" evidence="1">
    <location>
        <begin position="235"/>
        <end position="254"/>
    </location>
</feature>
<accession>A0A934WY36</accession>
<feature type="transmembrane region" description="Helical" evidence="1">
    <location>
        <begin position="341"/>
        <end position="363"/>
    </location>
</feature>
<feature type="transmembrane region" description="Helical" evidence="1">
    <location>
        <begin position="375"/>
        <end position="396"/>
    </location>
</feature>
<reference evidence="2" key="1">
    <citation type="submission" date="2021-01" db="EMBL/GenBank/DDBJ databases">
        <title>Marivirga aurantiaca sp. nov., isolated from intertidal surface sediments.</title>
        <authorList>
            <person name="Zhang M."/>
        </authorList>
    </citation>
    <scope>NUCLEOTIDE SEQUENCE</scope>
    <source>
        <strain evidence="2">S37H4</strain>
    </source>
</reference>
<evidence type="ECO:0000313" key="3">
    <source>
        <dbReference type="Proteomes" id="UP000611723"/>
    </source>
</evidence>
<feature type="transmembrane region" description="Helical" evidence="1">
    <location>
        <begin position="133"/>
        <end position="153"/>
    </location>
</feature>
<organism evidence="2 3">
    <name type="scientific">Marivirga aurantiaca</name>
    <dbReference type="NCBI Taxonomy" id="2802615"/>
    <lineage>
        <taxon>Bacteria</taxon>
        <taxon>Pseudomonadati</taxon>
        <taxon>Bacteroidota</taxon>
        <taxon>Cytophagia</taxon>
        <taxon>Cytophagales</taxon>
        <taxon>Marivirgaceae</taxon>
        <taxon>Marivirga</taxon>
    </lineage>
</organism>
<proteinExistence type="predicted"/>
<sequence length="408" mass="47288">MRSSWILVSLINFLIAALMGLLLRFAFVWEIPWLDYRHMLHGHSHIAMLGWIYLALYAFFVDFFVPPDKQKKPFYSRLFWFTQLSVVGMMVSFPIQGYAAVSITFSTLHIIASYIFAWRIWKDLQIQNPQVLLLVKASLIFMLISTLGIWAMGPIMATDLRSSPLYLLAIQFYLHFQFNGWFALAVLALILRQFNNWNVHLSQKHFIRFFNLYVSGLLLTFFHVLDWAYQQEFLFLTNALGVVLQMAAIIYLFLPVRKQLLAAFKVQNSLTRALLLFGLFSWLAKVVFQLMLVFPDIAGISTVIRNFMIGYIHLTMLGLITGWLFVILFERIPQFKGKLGSAVFIIGFVATELILFLQGFFYWMGWGMLPAYHEVLAFMSVLLPLGLVFILLKGLLNQVQLKEAHIYT</sequence>
<keyword evidence="1" id="KW-0812">Transmembrane</keyword>
<gene>
    <name evidence="2" type="ORF">JKA74_07850</name>
</gene>
<keyword evidence="3" id="KW-1185">Reference proteome</keyword>
<protein>
    <submittedName>
        <fullName evidence="2">Uncharacterized protein</fullName>
    </submittedName>
</protein>
<feature type="transmembrane region" description="Helical" evidence="1">
    <location>
        <begin position="165"/>
        <end position="190"/>
    </location>
</feature>
<feature type="transmembrane region" description="Helical" evidence="1">
    <location>
        <begin position="77"/>
        <end position="95"/>
    </location>
</feature>
<feature type="transmembrane region" description="Helical" evidence="1">
    <location>
        <begin position="46"/>
        <end position="65"/>
    </location>
</feature>
<keyword evidence="1" id="KW-1133">Transmembrane helix</keyword>
<feature type="transmembrane region" description="Helical" evidence="1">
    <location>
        <begin position="7"/>
        <end position="26"/>
    </location>
</feature>
<comment type="caution">
    <text evidence="2">The sequence shown here is derived from an EMBL/GenBank/DDBJ whole genome shotgun (WGS) entry which is preliminary data.</text>
</comment>
<feature type="transmembrane region" description="Helical" evidence="1">
    <location>
        <begin position="210"/>
        <end position="229"/>
    </location>
</feature>
<feature type="transmembrane region" description="Helical" evidence="1">
    <location>
        <begin position="274"/>
        <end position="295"/>
    </location>
</feature>
<dbReference type="RefSeq" id="WP_201430609.1">
    <property type="nucleotide sequence ID" value="NZ_JAEQBW010000002.1"/>
</dbReference>
<dbReference type="Proteomes" id="UP000611723">
    <property type="component" value="Unassembled WGS sequence"/>
</dbReference>
<keyword evidence="1" id="KW-0472">Membrane</keyword>
<feature type="transmembrane region" description="Helical" evidence="1">
    <location>
        <begin position="307"/>
        <end position="329"/>
    </location>
</feature>
<evidence type="ECO:0000313" key="2">
    <source>
        <dbReference type="EMBL" id="MBK6264946.1"/>
    </source>
</evidence>
<dbReference type="EMBL" id="JAEQBW010000002">
    <property type="protein sequence ID" value="MBK6264946.1"/>
    <property type="molecule type" value="Genomic_DNA"/>
</dbReference>
<evidence type="ECO:0000256" key="1">
    <source>
        <dbReference type="SAM" id="Phobius"/>
    </source>
</evidence>
<feature type="transmembrane region" description="Helical" evidence="1">
    <location>
        <begin position="101"/>
        <end position="121"/>
    </location>
</feature>
<dbReference type="AlphaFoldDB" id="A0A934WY36"/>
<name>A0A934WY36_9BACT</name>